<dbReference type="PROSITE" id="PS51502">
    <property type="entry name" value="S_R_A_B_BARREL"/>
    <property type="match status" value="1"/>
</dbReference>
<evidence type="ECO:0000256" key="1">
    <source>
        <dbReference type="SAM" id="MobiDB-lite"/>
    </source>
</evidence>
<evidence type="ECO:0000259" key="2">
    <source>
        <dbReference type="PROSITE" id="PS51502"/>
    </source>
</evidence>
<evidence type="ECO:0000313" key="3">
    <source>
        <dbReference type="EMBL" id="WFD28684.1"/>
    </source>
</evidence>
<gene>
    <name evidence="3" type="ORF">MNAN1_003697</name>
</gene>
<dbReference type="EMBL" id="CP119898">
    <property type="protein sequence ID" value="WFD28684.1"/>
    <property type="molecule type" value="Genomic_DNA"/>
</dbReference>
<feature type="region of interest" description="Disordered" evidence="1">
    <location>
        <begin position="228"/>
        <end position="267"/>
    </location>
</feature>
<keyword evidence="4" id="KW-1185">Reference proteome</keyword>
<proteinExistence type="predicted"/>
<dbReference type="SMART" id="SM00886">
    <property type="entry name" value="Dabb"/>
    <property type="match status" value="1"/>
</dbReference>
<dbReference type="Pfam" id="PF07876">
    <property type="entry name" value="Dabb"/>
    <property type="match status" value="1"/>
</dbReference>
<dbReference type="Proteomes" id="UP001213623">
    <property type="component" value="Chromosome 7"/>
</dbReference>
<dbReference type="Gene3D" id="3.30.70.100">
    <property type="match status" value="1"/>
</dbReference>
<evidence type="ECO:0000313" key="4">
    <source>
        <dbReference type="Proteomes" id="UP001213623"/>
    </source>
</evidence>
<accession>A0AAF0EMQ8</accession>
<dbReference type="SUPFAM" id="SSF54909">
    <property type="entry name" value="Dimeric alpha+beta barrel"/>
    <property type="match status" value="1"/>
</dbReference>
<reference evidence="3" key="1">
    <citation type="submission" date="2023-03" db="EMBL/GenBank/DDBJ databases">
        <title>Mating type loci evolution in Malassezia.</title>
        <authorList>
            <person name="Coelho M.A."/>
        </authorList>
    </citation>
    <scope>NUCLEOTIDE SEQUENCE</scope>
    <source>
        <strain evidence="3">CBS 9557</strain>
    </source>
</reference>
<sequence length="278" mass="30726">MVFVHIVLFKVKPQVLNNGLEEFKARLETLRDLQVVKEEVKQLKFGPPIWDNRAHGFNYGLYTVFDTREGLVRYKEDNDHKDRGYMGATASPAVQDMGSADFQTANSTLENVKSTYNQWGRTASVPHGALRGSTAMPPPPPPNMISRWSSDTETVNSSFSSTVPTLSLKRGMGEDDSDAILADAFVDGDGSLNTSWDAPMGAGEDTTPCMDDPSLQGLRPMRPLPARGPFRATLSMPAKPASLSWRDTRQEMDVSDEDDSEQFRHIDFSAYAANPDGF</sequence>
<protein>
    <recommendedName>
        <fullName evidence="2">Stress-response A/B barrel domain-containing protein</fullName>
    </recommendedName>
</protein>
<name>A0AAF0EMQ8_9BASI</name>
<dbReference type="InterPro" id="IPR011008">
    <property type="entry name" value="Dimeric_a/b-barrel"/>
</dbReference>
<feature type="domain" description="Stress-response A/B barrel" evidence="2">
    <location>
        <begin position="3"/>
        <end position="102"/>
    </location>
</feature>
<dbReference type="InterPro" id="IPR013097">
    <property type="entry name" value="Dabb"/>
</dbReference>
<organism evidence="3 4">
    <name type="scientific">Malassezia nana</name>
    <dbReference type="NCBI Taxonomy" id="180528"/>
    <lineage>
        <taxon>Eukaryota</taxon>
        <taxon>Fungi</taxon>
        <taxon>Dikarya</taxon>
        <taxon>Basidiomycota</taxon>
        <taxon>Ustilaginomycotina</taxon>
        <taxon>Malasseziomycetes</taxon>
        <taxon>Malasseziales</taxon>
        <taxon>Malasseziaceae</taxon>
        <taxon>Malassezia</taxon>
    </lineage>
</organism>
<dbReference type="AlphaFoldDB" id="A0AAF0EMQ8"/>